<dbReference type="OrthoDB" id="536948at2759"/>
<reference evidence="1" key="1">
    <citation type="submission" date="2021-11" db="EMBL/GenBank/DDBJ databases">
        <authorList>
            <consortium name="Genoscope - CEA"/>
            <person name="William W."/>
        </authorList>
    </citation>
    <scope>NUCLEOTIDE SEQUENCE</scope>
</reference>
<dbReference type="Proteomes" id="UP000789595">
    <property type="component" value="Unassembled WGS sequence"/>
</dbReference>
<comment type="caution">
    <text evidence="1">The sequence shown here is derived from an EMBL/GenBank/DDBJ whole genome shotgun (WGS) entry which is preliminary data.</text>
</comment>
<dbReference type="Gene3D" id="2.60.120.620">
    <property type="entry name" value="q2cbj1_9rhob like domain"/>
    <property type="match status" value="1"/>
</dbReference>
<gene>
    <name evidence="1" type="ORF">PECAL_3P07880</name>
</gene>
<evidence type="ECO:0008006" key="3">
    <source>
        <dbReference type="Google" id="ProtNLM"/>
    </source>
</evidence>
<protein>
    <recommendedName>
        <fullName evidence="3">Phytanoyl-CoA dioxygenase</fullName>
    </recommendedName>
</protein>
<evidence type="ECO:0000313" key="1">
    <source>
        <dbReference type="EMBL" id="CAH0370875.1"/>
    </source>
</evidence>
<keyword evidence="2" id="KW-1185">Reference proteome</keyword>
<dbReference type="AlphaFoldDB" id="A0A8J2WJ51"/>
<accession>A0A8J2WJ51</accession>
<sequence>MILLLLTVVPVAAFTPWARNDSAAYVFRDHVTGVLEKRRRKLDALRRKGGDAIIRDAVGRGLHWNALGVAFPRDARDDAFEKFAQTVVAHQPVDRAMLRHDTLAGRRLTAADHDAMRSERRRLATVDADQIGATGDDARNSRRRLAAHDAGRLDATGAAIIDDWGLSFENVTRISLKAHAALGREARKQNLTAGVVEATLLPGDVAAWLASPRLRAALDAYLGAKAYVRTRIGALRLTNRLTAPYSGAEPNLLGYPSGFWHHDRCGRRVKAFLFLHDVKADGRPTLIAEASHRTHYYEYKDLLQSRFSDEYISSNYDVVQLVGPRGGGFLFDTNTIHKGRSDGKRGRTVIIADFMDTRKLYTFKKLRYRGPCGQHRTVKMGGEDIACQSWCRR</sequence>
<name>A0A8J2WJ51_9STRA</name>
<evidence type="ECO:0000313" key="2">
    <source>
        <dbReference type="Proteomes" id="UP000789595"/>
    </source>
</evidence>
<dbReference type="SUPFAM" id="SSF51197">
    <property type="entry name" value="Clavaminate synthase-like"/>
    <property type="match status" value="1"/>
</dbReference>
<proteinExistence type="predicted"/>
<organism evidence="1 2">
    <name type="scientific">Pelagomonas calceolata</name>
    <dbReference type="NCBI Taxonomy" id="35677"/>
    <lineage>
        <taxon>Eukaryota</taxon>
        <taxon>Sar</taxon>
        <taxon>Stramenopiles</taxon>
        <taxon>Ochrophyta</taxon>
        <taxon>Pelagophyceae</taxon>
        <taxon>Pelagomonadales</taxon>
        <taxon>Pelagomonadaceae</taxon>
        <taxon>Pelagomonas</taxon>
    </lineage>
</organism>
<dbReference type="EMBL" id="CAKKNE010000003">
    <property type="protein sequence ID" value="CAH0370875.1"/>
    <property type="molecule type" value="Genomic_DNA"/>
</dbReference>